<dbReference type="InterPro" id="IPR014718">
    <property type="entry name" value="GH-type_carb-bd"/>
</dbReference>
<dbReference type="GO" id="GO:0030246">
    <property type="term" value="F:carbohydrate binding"/>
    <property type="evidence" value="ECO:0007669"/>
    <property type="project" value="InterPro"/>
</dbReference>
<dbReference type="SUPFAM" id="SSF74650">
    <property type="entry name" value="Galactose mutarotase-like"/>
    <property type="match status" value="1"/>
</dbReference>
<sequence>MSNAQIVDHGLHQGHMLKEARLHSAGLSVSLLNIGAVTRDLRLLQGNRPLVLGFEDPAAYLYNPGYLGVIAGRVAGRIKNARFALDGQSYQLAANEGDTLLHGGAQGLSHVFWELELLSDASARLRYHSPEDEAGFPGAVDVSLTVTLDGLTIVYDMRADVSAATPISLAQHNYYNLTGGAQPVRDHSLQVDASSFLLLDDANVPTGEIAALDGSHHDLRLGRSFADLDPEHRGSDVALVFDTCRDPQLPVATLTAPDGLQMRIVSDQPCAQIYTAAALPPQSGALSGQQIGPAMGVCFEPQGFPNAVNLPQFPSVIATPDHPYRQRLRLELGRI</sequence>
<evidence type="ECO:0000313" key="4">
    <source>
        <dbReference type="EMBL" id="ANP39172.1"/>
    </source>
</evidence>
<dbReference type="PANTHER" id="PTHR10091:SF0">
    <property type="entry name" value="GALACTOSE MUTAROTASE"/>
    <property type="match status" value="1"/>
</dbReference>
<dbReference type="InterPro" id="IPR047215">
    <property type="entry name" value="Galactose_mutarotase-like"/>
</dbReference>
<proteinExistence type="inferred from homology"/>
<dbReference type="GO" id="GO:0033499">
    <property type="term" value="P:galactose catabolic process via UDP-galactose, Leloir pathway"/>
    <property type="evidence" value="ECO:0007669"/>
    <property type="project" value="TreeGrafter"/>
</dbReference>
<dbReference type="Gene3D" id="2.70.98.10">
    <property type="match status" value="1"/>
</dbReference>
<evidence type="ECO:0000313" key="5">
    <source>
        <dbReference type="Proteomes" id="UP000013243"/>
    </source>
</evidence>
<dbReference type="CDD" id="cd09019">
    <property type="entry name" value="galactose_mutarotase_like"/>
    <property type="match status" value="1"/>
</dbReference>
<dbReference type="EMBL" id="CP015230">
    <property type="protein sequence ID" value="ANP39172.1"/>
    <property type="molecule type" value="Genomic_DNA"/>
</dbReference>
<evidence type="ECO:0000256" key="1">
    <source>
        <dbReference type="ARBA" id="ARBA00006206"/>
    </source>
</evidence>
<dbReference type="GO" id="GO:0004034">
    <property type="term" value="F:aldose 1-epimerase activity"/>
    <property type="evidence" value="ECO:0007669"/>
    <property type="project" value="TreeGrafter"/>
</dbReference>
<keyword evidence="2" id="KW-0413">Isomerase</keyword>
<name>A0A1B0ZXW7_9RHOB</name>
<comment type="similarity">
    <text evidence="1">Belongs to the aldose epimerase family.</text>
</comment>
<dbReference type="Pfam" id="PF01263">
    <property type="entry name" value="Aldose_epim"/>
    <property type="match status" value="1"/>
</dbReference>
<evidence type="ECO:0000256" key="2">
    <source>
        <dbReference type="ARBA" id="ARBA00023235"/>
    </source>
</evidence>
<dbReference type="AlphaFoldDB" id="A0A1B0ZXW7"/>
<dbReference type="RefSeq" id="WP_005627221.1">
    <property type="nucleotide sequence ID" value="NZ_CP015230.1"/>
</dbReference>
<dbReference type="GeneID" id="28248200"/>
<organism evidence="4 5">
    <name type="scientific">Tritonibacter mobilis F1926</name>
    <dbReference type="NCBI Taxonomy" id="1265309"/>
    <lineage>
        <taxon>Bacteria</taxon>
        <taxon>Pseudomonadati</taxon>
        <taxon>Pseudomonadota</taxon>
        <taxon>Alphaproteobacteria</taxon>
        <taxon>Rhodobacterales</taxon>
        <taxon>Paracoccaceae</taxon>
        <taxon>Tritonibacter</taxon>
    </lineage>
</organism>
<reference evidence="4 5" key="1">
    <citation type="journal article" date="2016" name="ISME J.">
        <title>Global occurrence and heterogeneity of the Roseobacter-clade species Ruegeria mobilis.</title>
        <authorList>
            <person name="Sonnenschein E."/>
            <person name="Gram L."/>
        </authorList>
    </citation>
    <scope>NUCLEOTIDE SEQUENCE [LARGE SCALE GENOMIC DNA]</scope>
    <source>
        <strain evidence="4 5">F1926</strain>
    </source>
</reference>
<dbReference type="GO" id="GO:0006006">
    <property type="term" value="P:glucose metabolic process"/>
    <property type="evidence" value="ECO:0007669"/>
    <property type="project" value="TreeGrafter"/>
</dbReference>
<gene>
    <name evidence="4" type="ORF">K529_000170</name>
</gene>
<protein>
    <submittedName>
        <fullName evidence="4">Galactose mutarotase</fullName>
    </submittedName>
</protein>
<dbReference type="PANTHER" id="PTHR10091">
    <property type="entry name" value="ALDOSE-1-EPIMERASE"/>
    <property type="match status" value="1"/>
</dbReference>
<evidence type="ECO:0000256" key="3">
    <source>
        <dbReference type="ARBA" id="ARBA00023277"/>
    </source>
</evidence>
<accession>A0A1B0ZXW7</accession>
<keyword evidence="3" id="KW-0119">Carbohydrate metabolism</keyword>
<dbReference type="InterPro" id="IPR008183">
    <property type="entry name" value="Aldose_1/G6P_1-epimerase"/>
</dbReference>
<dbReference type="Proteomes" id="UP000013243">
    <property type="component" value="Chromosome"/>
</dbReference>
<dbReference type="STRING" id="1265309.K529_000170"/>
<dbReference type="KEGG" id="rmb:K529_000170"/>
<dbReference type="InterPro" id="IPR011013">
    <property type="entry name" value="Gal_mutarotase_sf_dom"/>
</dbReference>
<dbReference type="OrthoDB" id="9779408at2"/>